<dbReference type="InterPro" id="IPR036866">
    <property type="entry name" value="RibonucZ/Hydroxyglut_hydro"/>
</dbReference>
<gene>
    <name evidence="4" type="ordered locus">Acid_2834</name>
</gene>
<dbReference type="Pfam" id="PF07521">
    <property type="entry name" value="RMMBL"/>
    <property type="match status" value="1"/>
</dbReference>
<dbReference type="SMART" id="SM00849">
    <property type="entry name" value="Lactamase_B"/>
    <property type="match status" value="1"/>
</dbReference>
<evidence type="ECO:0000259" key="2">
    <source>
        <dbReference type="SMART" id="SM00849"/>
    </source>
</evidence>
<evidence type="ECO:0000259" key="3">
    <source>
        <dbReference type="SMART" id="SM01027"/>
    </source>
</evidence>
<protein>
    <submittedName>
        <fullName evidence="4">Beta-lactamase domain protein</fullName>
    </submittedName>
</protein>
<dbReference type="HOGENOM" id="CLU_009673_5_2_0"/>
<dbReference type="OrthoDB" id="9803916at2"/>
<sequence length="469" mass="51870">MKLTFWGAAGTVTGSMHLVETGGKRYLLDCGLAQGRRKEADAKNRNLPFSGSSIDAVVLSHAHIDHSGNLPSLVKHGFSGPIYSTPASNDLCGWMLRDTAHIQEKDAEFLNKRLEKRHAAGLPNGVVEPLYDTADVERTLPLFAPVPYHTPLAISDHLSYESYDAGHILGSSCVILHDTAGSVPVRLAFSGDVGRPGLPIIRDPEVMPPADYLIMESTYGGRLHKQSGHVINKLADVVTRTAKRGGRIIVPAFAVGRTQQLVLLLHQLFNEKRIPNIPIFVDSPLALNVTAVHRAHPECFDEDTRRYLTDGEDPFGFRRLQYIREASESKKLNDLHGPFVVVSSSGMCEAGRILHHLRNNIEDPRNTILITGFQAQDTLGRKLVEKWPEVKIFGEPMRVRAEISSLDELSGHADQNELLEWIRPMVPALRKVFLVHGEAQQSQTLAKLLHDRYGLEAVCPTPGQSFEVS</sequence>
<dbReference type="SMART" id="SM01027">
    <property type="entry name" value="Beta-Casp"/>
    <property type="match status" value="1"/>
</dbReference>
<dbReference type="STRING" id="234267.Acid_2834"/>
<dbReference type="PANTHER" id="PTHR11203">
    <property type="entry name" value="CLEAVAGE AND POLYADENYLATION SPECIFICITY FACTOR FAMILY MEMBER"/>
    <property type="match status" value="1"/>
</dbReference>
<dbReference type="InParanoid" id="Q023M0"/>
<dbReference type="CDD" id="cd16295">
    <property type="entry name" value="TTHA0252-CPSF-like_MBL-fold"/>
    <property type="match status" value="1"/>
</dbReference>
<evidence type="ECO:0000256" key="1">
    <source>
        <dbReference type="ARBA" id="ARBA00022801"/>
    </source>
</evidence>
<dbReference type="GO" id="GO:0016787">
    <property type="term" value="F:hydrolase activity"/>
    <property type="evidence" value="ECO:0007669"/>
    <property type="project" value="UniProtKB-KW"/>
</dbReference>
<keyword evidence="1" id="KW-0378">Hydrolase</keyword>
<dbReference type="Pfam" id="PF00753">
    <property type="entry name" value="Lactamase_B"/>
    <property type="match status" value="1"/>
</dbReference>
<organism evidence="4">
    <name type="scientific">Solibacter usitatus (strain Ellin6076)</name>
    <dbReference type="NCBI Taxonomy" id="234267"/>
    <lineage>
        <taxon>Bacteria</taxon>
        <taxon>Pseudomonadati</taxon>
        <taxon>Acidobacteriota</taxon>
        <taxon>Terriglobia</taxon>
        <taxon>Bryobacterales</taxon>
        <taxon>Solibacteraceae</taxon>
        <taxon>Candidatus Solibacter</taxon>
    </lineage>
</organism>
<dbReference type="KEGG" id="sus:Acid_2834"/>
<dbReference type="InterPro" id="IPR011108">
    <property type="entry name" value="RMMBL"/>
</dbReference>
<dbReference type="PANTHER" id="PTHR11203:SF37">
    <property type="entry name" value="INTEGRATOR COMPLEX SUBUNIT 11"/>
    <property type="match status" value="1"/>
</dbReference>
<proteinExistence type="predicted"/>
<dbReference type="Pfam" id="PF10996">
    <property type="entry name" value="Beta-Casp"/>
    <property type="match status" value="1"/>
</dbReference>
<dbReference type="InterPro" id="IPR050698">
    <property type="entry name" value="MBL"/>
</dbReference>
<accession>Q023M0</accession>
<feature type="domain" description="Beta-Casp" evidence="3">
    <location>
        <begin position="258"/>
        <end position="383"/>
    </location>
</feature>
<feature type="domain" description="Metallo-beta-lactamase" evidence="2">
    <location>
        <begin position="13"/>
        <end position="229"/>
    </location>
</feature>
<dbReference type="AlphaFoldDB" id="Q023M0"/>
<dbReference type="EMBL" id="CP000473">
    <property type="protein sequence ID" value="ABJ83820.1"/>
    <property type="molecule type" value="Genomic_DNA"/>
</dbReference>
<reference evidence="4" key="1">
    <citation type="submission" date="2006-10" db="EMBL/GenBank/DDBJ databases">
        <title>Complete sequence of Solibacter usitatus Ellin6076.</title>
        <authorList>
            <consortium name="US DOE Joint Genome Institute"/>
            <person name="Copeland A."/>
            <person name="Lucas S."/>
            <person name="Lapidus A."/>
            <person name="Barry K."/>
            <person name="Detter J.C."/>
            <person name="Glavina del Rio T."/>
            <person name="Hammon N."/>
            <person name="Israni S."/>
            <person name="Dalin E."/>
            <person name="Tice H."/>
            <person name="Pitluck S."/>
            <person name="Thompson L.S."/>
            <person name="Brettin T."/>
            <person name="Bruce D."/>
            <person name="Han C."/>
            <person name="Tapia R."/>
            <person name="Gilna P."/>
            <person name="Schmutz J."/>
            <person name="Larimer F."/>
            <person name="Land M."/>
            <person name="Hauser L."/>
            <person name="Kyrpides N."/>
            <person name="Mikhailova N."/>
            <person name="Janssen P.H."/>
            <person name="Kuske C.R."/>
            <person name="Richardson P."/>
        </authorList>
    </citation>
    <scope>NUCLEOTIDE SEQUENCE</scope>
    <source>
        <strain evidence="4">Ellin6076</strain>
    </source>
</reference>
<dbReference type="InterPro" id="IPR022712">
    <property type="entry name" value="Beta_Casp"/>
</dbReference>
<dbReference type="SUPFAM" id="SSF56281">
    <property type="entry name" value="Metallo-hydrolase/oxidoreductase"/>
    <property type="match status" value="1"/>
</dbReference>
<name>Q023M0_SOLUE</name>
<evidence type="ECO:0000313" key="4">
    <source>
        <dbReference type="EMBL" id="ABJ83820.1"/>
    </source>
</evidence>
<dbReference type="GO" id="GO:0004521">
    <property type="term" value="F:RNA endonuclease activity"/>
    <property type="evidence" value="ECO:0007669"/>
    <property type="project" value="TreeGrafter"/>
</dbReference>
<dbReference type="Gene3D" id="3.60.15.10">
    <property type="entry name" value="Ribonuclease Z/Hydroxyacylglutathione hydrolase-like"/>
    <property type="match status" value="1"/>
</dbReference>
<dbReference type="eggNOG" id="COG1236">
    <property type="taxonomic scope" value="Bacteria"/>
</dbReference>
<dbReference type="InterPro" id="IPR001279">
    <property type="entry name" value="Metallo-B-lactamas"/>
</dbReference>
<dbReference type="Gene3D" id="3.40.50.10890">
    <property type="match status" value="1"/>
</dbReference>